<sequence>MFDLDLESIGQIVASILIIAFFLVALYRRRFKVNKKKNDGEQDYLHWL</sequence>
<feature type="transmembrane region" description="Helical" evidence="1">
    <location>
        <begin position="6"/>
        <end position="27"/>
    </location>
</feature>
<dbReference type="KEGG" id="proe:H9L23_04895"/>
<accession>A0A7G9QJB7</accession>
<evidence type="ECO:0000313" key="3">
    <source>
        <dbReference type="Proteomes" id="UP000515806"/>
    </source>
</evidence>
<evidence type="ECO:0000313" key="2">
    <source>
        <dbReference type="EMBL" id="QNN43442.1"/>
    </source>
</evidence>
<keyword evidence="1" id="KW-0812">Transmembrane</keyword>
<reference evidence="2 3" key="1">
    <citation type="submission" date="2020-08" db="EMBL/GenBank/DDBJ databases">
        <title>Genome sequence of Pedobacter roseus KACC 11594T.</title>
        <authorList>
            <person name="Hyun D.-W."/>
            <person name="Bae J.-W."/>
        </authorList>
    </citation>
    <scope>NUCLEOTIDE SEQUENCE [LARGE SCALE GENOMIC DNA]</scope>
    <source>
        <strain evidence="2 3">KACC 11594</strain>
    </source>
</reference>
<organism evidence="2 3">
    <name type="scientific">Pedobacter roseus</name>
    <dbReference type="NCBI Taxonomy" id="336820"/>
    <lineage>
        <taxon>Bacteria</taxon>
        <taxon>Pseudomonadati</taxon>
        <taxon>Bacteroidota</taxon>
        <taxon>Sphingobacteriia</taxon>
        <taxon>Sphingobacteriales</taxon>
        <taxon>Sphingobacteriaceae</taxon>
        <taxon>Pedobacter</taxon>
    </lineage>
</organism>
<evidence type="ECO:0000256" key="1">
    <source>
        <dbReference type="SAM" id="Phobius"/>
    </source>
</evidence>
<proteinExistence type="predicted"/>
<keyword evidence="1" id="KW-0472">Membrane</keyword>
<name>A0A7G9QJB7_9SPHI</name>
<dbReference type="AlphaFoldDB" id="A0A7G9QJB7"/>
<dbReference type="RefSeq" id="WP_187593921.1">
    <property type="nucleotide sequence ID" value="NZ_CP060723.1"/>
</dbReference>
<protein>
    <submittedName>
        <fullName evidence="2">Uncharacterized protein</fullName>
    </submittedName>
</protein>
<dbReference type="Proteomes" id="UP000515806">
    <property type="component" value="Chromosome"/>
</dbReference>
<keyword evidence="3" id="KW-1185">Reference proteome</keyword>
<dbReference type="EMBL" id="CP060723">
    <property type="protein sequence ID" value="QNN43442.1"/>
    <property type="molecule type" value="Genomic_DNA"/>
</dbReference>
<keyword evidence="1" id="KW-1133">Transmembrane helix</keyword>
<gene>
    <name evidence="2" type="ORF">H9L23_04895</name>
</gene>